<name>A0ABR1GAA6_AURAN</name>
<sequence>MADEQRFDAPTPPPLELDLGAAPRDAAAAPAKAAAPPPPRRGRGDAKVAVWVALGRDRAAALKDTGHRLALKDARLYARHVLAGTPSPPDLGLLAPRTKLWQKRWEAKKVAGRKQAPRTDEERKMKQRRDNADDLSDGVHCGRGRRRPEVARVVAGRGDGGARAGPRGPRARGLRERGPGGAPRGRRALLGGLRRRFERERRQAPRREQRWGRAGRRGAARAGPRLLRARRRRRRGRAPARGRPARAAPDAAARKRVENADAAAAWALARVDPGDATLAARARGGRGALARWPGDAHAAAKAAFVLAPRRRRRPPGDAGARAGRTLPDATRLDRRLLVALDAARRRPRATFVNLDASADRRAAMRRLGLVHGVALERFAARTPADVDAADVATHWGKDAALLNEFYDDQTRDDQKKASLLREKLKAGRPAELSPTERACAASHVALWRRCRDGGAPLVVLEDDVVLCDGFAERLRATVERTPMDADLALLGYFFREEKAMLDVPLQTLEAFLVPKYFWGLHAYWLSPGGAAKLLRRLPVDCPVDVFVARSLHDDDLVGYAAKHKLAKQRTADTSTVEHTRRENSGVVHNPKKVIDFDLAADAAARVC</sequence>
<comment type="caution">
    <text evidence="3">The sequence shown here is derived from an EMBL/GenBank/DDBJ whole genome shotgun (WGS) entry which is preliminary data.</text>
</comment>
<evidence type="ECO:0000313" key="3">
    <source>
        <dbReference type="EMBL" id="KAK7249962.1"/>
    </source>
</evidence>
<feature type="compositionally biased region" description="Low complexity" evidence="1">
    <location>
        <begin position="21"/>
        <end position="34"/>
    </location>
</feature>
<organism evidence="3 4">
    <name type="scientific">Aureococcus anophagefferens</name>
    <name type="common">Harmful bloom alga</name>
    <dbReference type="NCBI Taxonomy" id="44056"/>
    <lineage>
        <taxon>Eukaryota</taxon>
        <taxon>Sar</taxon>
        <taxon>Stramenopiles</taxon>
        <taxon>Ochrophyta</taxon>
        <taxon>Pelagophyceae</taxon>
        <taxon>Pelagomonadales</taxon>
        <taxon>Pelagomonadaceae</taxon>
        <taxon>Aureococcus</taxon>
    </lineage>
</organism>
<feature type="compositionally biased region" description="Basic and acidic residues" evidence="1">
    <location>
        <begin position="117"/>
        <end position="132"/>
    </location>
</feature>
<evidence type="ECO:0000259" key="2">
    <source>
        <dbReference type="Pfam" id="PF01755"/>
    </source>
</evidence>
<keyword evidence="4" id="KW-1185">Reference proteome</keyword>
<reference evidence="3 4" key="1">
    <citation type="submission" date="2024-03" db="EMBL/GenBank/DDBJ databases">
        <title>Aureococcus anophagefferens CCMP1851 and Kratosvirus quantuckense: Draft genome of a second virus-susceptible host strain in the model system.</title>
        <authorList>
            <person name="Chase E."/>
            <person name="Truchon A.R."/>
            <person name="Schepens W."/>
            <person name="Wilhelm S.W."/>
        </authorList>
    </citation>
    <scope>NUCLEOTIDE SEQUENCE [LARGE SCALE GENOMIC DNA]</scope>
    <source>
        <strain evidence="3 4">CCMP1851</strain>
    </source>
</reference>
<dbReference type="EMBL" id="JBBJCI010000039">
    <property type="protein sequence ID" value="KAK7249962.1"/>
    <property type="molecule type" value="Genomic_DNA"/>
</dbReference>
<dbReference type="CDD" id="cd06532">
    <property type="entry name" value="Glyco_transf_25"/>
    <property type="match status" value="1"/>
</dbReference>
<dbReference type="InterPro" id="IPR002654">
    <property type="entry name" value="Glyco_trans_25"/>
</dbReference>
<protein>
    <recommendedName>
        <fullName evidence="2">Glycosyl transferase family 25 domain-containing protein</fullName>
    </recommendedName>
</protein>
<feature type="region of interest" description="Disordered" evidence="1">
    <location>
        <begin position="107"/>
        <end position="255"/>
    </location>
</feature>
<feature type="region of interest" description="Disordered" evidence="1">
    <location>
        <begin position="1"/>
        <end position="45"/>
    </location>
</feature>
<proteinExistence type="predicted"/>
<feature type="domain" description="Glycosyl transferase family 25" evidence="2">
    <location>
        <begin position="352"/>
        <end position="546"/>
    </location>
</feature>
<feature type="compositionally biased region" description="Basic residues" evidence="1">
    <location>
        <begin position="227"/>
        <end position="244"/>
    </location>
</feature>
<accession>A0ABR1GAA6</accession>
<evidence type="ECO:0000256" key="1">
    <source>
        <dbReference type="SAM" id="MobiDB-lite"/>
    </source>
</evidence>
<evidence type="ECO:0000313" key="4">
    <source>
        <dbReference type="Proteomes" id="UP001363151"/>
    </source>
</evidence>
<dbReference type="Proteomes" id="UP001363151">
    <property type="component" value="Unassembled WGS sequence"/>
</dbReference>
<feature type="compositionally biased region" description="Basic and acidic residues" evidence="1">
    <location>
        <begin position="195"/>
        <end position="211"/>
    </location>
</feature>
<dbReference type="Pfam" id="PF01755">
    <property type="entry name" value="Glyco_transf_25"/>
    <property type="match status" value="1"/>
</dbReference>
<gene>
    <name evidence="3" type="ORF">SO694_00005510</name>
</gene>